<sequence length="90" mass="10242">MKHLNNLPRPRDTKAATPPSPQPDQCAEPACRLRARLCAWLWDAFLSGPPSRRGRRWALLREFSCEGGFRELWSRRPPPSAPGNNPSQDH</sequence>
<proteinExistence type="predicted"/>
<dbReference type="Proteomes" id="UP001432180">
    <property type="component" value="Chromosome"/>
</dbReference>
<protein>
    <submittedName>
        <fullName evidence="2">Uncharacterized protein</fullName>
    </submittedName>
</protein>
<gene>
    <name evidence="2" type="ORF">Thiowin_02059</name>
</gene>
<organism evidence="2 3">
    <name type="scientific">Thiorhodovibrio winogradskyi</name>
    <dbReference type="NCBI Taxonomy" id="77007"/>
    <lineage>
        <taxon>Bacteria</taxon>
        <taxon>Pseudomonadati</taxon>
        <taxon>Pseudomonadota</taxon>
        <taxon>Gammaproteobacteria</taxon>
        <taxon>Chromatiales</taxon>
        <taxon>Chromatiaceae</taxon>
        <taxon>Thiorhodovibrio</taxon>
    </lineage>
</organism>
<feature type="region of interest" description="Disordered" evidence="1">
    <location>
        <begin position="1"/>
        <end position="27"/>
    </location>
</feature>
<name>A0ABZ0S8W3_9GAMM</name>
<evidence type="ECO:0000256" key="1">
    <source>
        <dbReference type="SAM" id="MobiDB-lite"/>
    </source>
</evidence>
<accession>A0ABZ0S8W3</accession>
<feature type="region of interest" description="Disordered" evidence="1">
    <location>
        <begin position="70"/>
        <end position="90"/>
    </location>
</feature>
<dbReference type="EMBL" id="CP121472">
    <property type="protein sequence ID" value="WPL17073.1"/>
    <property type="molecule type" value="Genomic_DNA"/>
</dbReference>
<evidence type="ECO:0000313" key="3">
    <source>
        <dbReference type="Proteomes" id="UP001432180"/>
    </source>
</evidence>
<evidence type="ECO:0000313" key="2">
    <source>
        <dbReference type="EMBL" id="WPL17073.1"/>
    </source>
</evidence>
<keyword evidence="3" id="KW-1185">Reference proteome</keyword>
<reference evidence="2 3" key="1">
    <citation type="journal article" date="2023" name="Microorganisms">
        <title>Thiorhodovibrio frisius and Trv. litoralis spp. nov., Two Novel Members from a Clade of Fastidious Purple Sulfur Bacteria That Exhibit Unique Red-Shifted Light-Harvesting Capabilities.</title>
        <authorList>
            <person name="Methner A."/>
            <person name="Kuzyk S.B."/>
            <person name="Petersen J."/>
            <person name="Bauer S."/>
            <person name="Brinkmann H."/>
            <person name="Sichau K."/>
            <person name="Wanner G."/>
            <person name="Wolf J."/>
            <person name="Neumann-Schaal M."/>
            <person name="Henke P."/>
            <person name="Tank M."/>
            <person name="Sproer C."/>
            <person name="Bunk B."/>
            <person name="Overmann J."/>
        </authorList>
    </citation>
    <scope>NUCLEOTIDE SEQUENCE [LARGE SCALE GENOMIC DNA]</scope>
    <source>
        <strain evidence="2 3">DSM 6702</strain>
    </source>
</reference>